<reference evidence="2" key="2">
    <citation type="submission" date="2019-06" db="EMBL/GenBank/DDBJ databases">
        <title>AzeR, a transcriptional regulator that responds to azelaic acid in Pseudomonas nitroreducens.</title>
        <authorList>
            <person name="Bez C."/>
            <person name="Javvadi S.G."/>
            <person name="Bertani I."/>
            <person name="Devescovi G."/>
            <person name="Studholme D.J."/>
            <person name="Geller A."/>
            <person name="Levy A."/>
            <person name="Venturi V."/>
        </authorList>
    </citation>
    <scope>NUCLEOTIDE SEQUENCE [LARGE SCALE GENOMIC DNA]</scope>
    <source>
        <strain evidence="2">DSM 9128</strain>
    </source>
</reference>
<dbReference type="RefSeq" id="WP_138217184.1">
    <property type="nucleotide sequence ID" value="NZ_VASG01000014.1"/>
</dbReference>
<proteinExistence type="predicted"/>
<name>A0A5R8ZQ66_PSENT</name>
<dbReference type="Proteomes" id="UP000307510">
    <property type="component" value="Unassembled WGS sequence"/>
</dbReference>
<dbReference type="AlphaFoldDB" id="A0A5R8ZQ66"/>
<evidence type="ECO:0000313" key="2">
    <source>
        <dbReference type="Proteomes" id="UP000307510"/>
    </source>
</evidence>
<dbReference type="EMBL" id="VASG01000014">
    <property type="protein sequence ID" value="TLP68245.1"/>
    <property type="molecule type" value="Genomic_DNA"/>
</dbReference>
<accession>A0A5R8ZQ66</accession>
<protein>
    <submittedName>
        <fullName evidence="1">Uncharacterized protein</fullName>
    </submittedName>
</protein>
<comment type="caution">
    <text evidence="1">The sequence shown here is derived from an EMBL/GenBank/DDBJ whole genome shotgun (WGS) entry which is preliminary data.</text>
</comment>
<evidence type="ECO:0000313" key="1">
    <source>
        <dbReference type="EMBL" id="TLP68245.1"/>
    </source>
</evidence>
<organism evidence="1 2">
    <name type="scientific">Pseudomonas nitroreducens</name>
    <dbReference type="NCBI Taxonomy" id="46680"/>
    <lineage>
        <taxon>Bacteria</taxon>
        <taxon>Pseudomonadati</taxon>
        <taxon>Pseudomonadota</taxon>
        <taxon>Gammaproteobacteria</taxon>
        <taxon>Pseudomonadales</taxon>
        <taxon>Pseudomonadaceae</taxon>
        <taxon>Pseudomonas</taxon>
    </lineage>
</organism>
<gene>
    <name evidence="1" type="ORF">FEA48_30800</name>
</gene>
<reference evidence="1 2" key="1">
    <citation type="submission" date="2019-05" db="EMBL/GenBank/DDBJ databases">
        <authorList>
            <person name="Moore K."/>
            <person name="O'Neill P."/>
            <person name="Farbos A."/>
            <person name="Studholme D.J."/>
        </authorList>
    </citation>
    <scope>NUCLEOTIDE SEQUENCE [LARGE SCALE GENOMIC DNA]</scope>
    <source>
        <strain evidence="1 2">DSM 9128</strain>
    </source>
</reference>
<sequence>MSNRLIKLAATSYTPAYSGIPPRDAYCDVRFTGEFSAFGNLLPDRILIGYDRKGKPIYSSIDSGIWQNNYMWNWGLTAANNTRSGAALSYPPDRWLDPTDHTKGYIRTRLVPYTDKGGRFLGWSVGGNVQVREFQCYEKYKGVPAIPAKRSVDPQTGWNAGARSLQTIPLDGYAEFQLGTYIVGALVGFSSGTDTTSFAEASHAFYVFDGTVAVVERGVQVHTFAPVDLASRPVFRIARAGSRVTLSVAGQSYVSATPSAGVVQLDAVLYTANDYVENPYIATYQRGAGRAQLRVNGVQSRRGRGRGQLRLQGAAVAIVDGKRSGAGHAQLRLGGTAKGTVINHGRGSAALTLGGSARGVESRIHSKGPRGRIIAGNKPYSRVRSANGGYAIKASGGMPIINTGGVATVSPPIASEARLLVGNIGRVRTVGPRPRSVISEGPYARVRTSWGGYASRAYAPHYPVEGEVLIYDWRELIVLAGTSDPDLVAYAQFISTLQLSTSINYLLIHVADCLDSLLLGTSVSYVADLEAVFSSELLLGSNASAAGRAGLQYAVNVLNGALSVYQGFDFHAMVTTPQGVFGVGSDGVYRLGARGDAGQTINASLLLGGNDFGSNTLKRIESLYFGLSTDGQLFARLRADGGDEQIYRVSGREQTANVRTARGVTGRTWALRLELLDATHADLQHVEFAVAASSRRVR</sequence>